<organism evidence="4 5">
    <name type="scientific">Mycena alexandri</name>
    <dbReference type="NCBI Taxonomy" id="1745969"/>
    <lineage>
        <taxon>Eukaryota</taxon>
        <taxon>Fungi</taxon>
        <taxon>Dikarya</taxon>
        <taxon>Basidiomycota</taxon>
        <taxon>Agaricomycotina</taxon>
        <taxon>Agaricomycetes</taxon>
        <taxon>Agaricomycetidae</taxon>
        <taxon>Agaricales</taxon>
        <taxon>Marasmiineae</taxon>
        <taxon>Mycenaceae</taxon>
        <taxon>Mycena</taxon>
    </lineage>
</organism>
<keyword evidence="5" id="KW-1185">Reference proteome</keyword>
<dbReference type="EMBL" id="JARJCM010000010">
    <property type="protein sequence ID" value="KAJ7043365.1"/>
    <property type="molecule type" value="Genomic_DNA"/>
</dbReference>
<dbReference type="AlphaFoldDB" id="A0AAD6TDJ8"/>
<proteinExistence type="predicted"/>
<accession>A0AAD6TDJ8</accession>
<name>A0AAD6TDJ8_9AGAR</name>
<evidence type="ECO:0000256" key="2">
    <source>
        <dbReference type="SAM" id="SignalP"/>
    </source>
</evidence>
<evidence type="ECO:0000256" key="1">
    <source>
        <dbReference type="ARBA" id="ARBA00022729"/>
    </source>
</evidence>
<evidence type="ECO:0000259" key="3">
    <source>
        <dbReference type="Pfam" id="PF10342"/>
    </source>
</evidence>
<sequence>MYLLRTPTLVLAALVSSASAYFVVTAPKLNDQWANGDTRMVSWVKGALDGVTSFDIEMSRLNSDGLTLVAKNVPSADSSQKSINILLQDVPPGDDYFLLFLNSTHGVMYGTSPRFTVLPSGTASNMSSTTNPKAATVTVSGAPNPTQAFATMFALAESGARRPALFGGQTWGLTTVMVASLLGAAWTLLW</sequence>
<evidence type="ECO:0000313" key="4">
    <source>
        <dbReference type="EMBL" id="KAJ7043365.1"/>
    </source>
</evidence>
<feature type="domain" description="Yeast cell wall synthesis Kre9/Knh1-like N-terminal" evidence="3">
    <location>
        <begin position="27"/>
        <end position="117"/>
    </location>
</feature>
<dbReference type="Pfam" id="PF10342">
    <property type="entry name" value="Kre9_KNH"/>
    <property type="match status" value="1"/>
</dbReference>
<dbReference type="InterPro" id="IPR018466">
    <property type="entry name" value="Kre9/Knh1-like_N"/>
</dbReference>
<protein>
    <recommendedName>
        <fullName evidence="3">Yeast cell wall synthesis Kre9/Knh1-like N-terminal domain-containing protein</fullName>
    </recommendedName>
</protein>
<feature type="signal peptide" evidence="2">
    <location>
        <begin position="1"/>
        <end position="20"/>
    </location>
</feature>
<comment type="caution">
    <text evidence="4">The sequence shown here is derived from an EMBL/GenBank/DDBJ whole genome shotgun (WGS) entry which is preliminary data.</text>
</comment>
<keyword evidence="1 2" id="KW-0732">Signal</keyword>
<evidence type="ECO:0000313" key="5">
    <source>
        <dbReference type="Proteomes" id="UP001218188"/>
    </source>
</evidence>
<feature type="chain" id="PRO_5042069558" description="Yeast cell wall synthesis Kre9/Knh1-like N-terminal domain-containing protein" evidence="2">
    <location>
        <begin position="21"/>
        <end position="190"/>
    </location>
</feature>
<gene>
    <name evidence="4" type="ORF">C8F04DRAFT_1287981</name>
</gene>
<dbReference type="Proteomes" id="UP001218188">
    <property type="component" value="Unassembled WGS sequence"/>
</dbReference>
<reference evidence="4" key="1">
    <citation type="submission" date="2023-03" db="EMBL/GenBank/DDBJ databases">
        <title>Massive genome expansion in bonnet fungi (Mycena s.s.) driven by repeated elements and novel gene families across ecological guilds.</title>
        <authorList>
            <consortium name="Lawrence Berkeley National Laboratory"/>
            <person name="Harder C.B."/>
            <person name="Miyauchi S."/>
            <person name="Viragh M."/>
            <person name="Kuo A."/>
            <person name="Thoen E."/>
            <person name="Andreopoulos B."/>
            <person name="Lu D."/>
            <person name="Skrede I."/>
            <person name="Drula E."/>
            <person name="Henrissat B."/>
            <person name="Morin E."/>
            <person name="Kohler A."/>
            <person name="Barry K."/>
            <person name="LaButti K."/>
            <person name="Morin E."/>
            <person name="Salamov A."/>
            <person name="Lipzen A."/>
            <person name="Mereny Z."/>
            <person name="Hegedus B."/>
            <person name="Baldrian P."/>
            <person name="Stursova M."/>
            <person name="Weitz H."/>
            <person name="Taylor A."/>
            <person name="Grigoriev I.V."/>
            <person name="Nagy L.G."/>
            <person name="Martin F."/>
            <person name="Kauserud H."/>
        </authorList>
    </citation>
    <scope>NUCLEOTIDE SEQUENCE</scope>
    <source>
        <strain evidence="4">CBHHK200</strain>
    </source>
</reference>